<organism evidence="1">
    <name type="scientific">uncultured Caudovirales phage</name>
    <dbReference type="NCBI Taxonomy" id="2100421"/>
    <lineage>
        <taxon>Viruses</taxon>
        <taxon>Duplodnaviria</taxon>
        <taxon>Heunggongvirae</taxon>
        <taxon>Uroviricota</taxon>
        <taxon>Caudoviricetes</taxon>
        <taxon>Peduoviridae</taxon>
        <taxon>Maltschvirus</taxon>
        <taxon>Maltschvirus maltsch</taxon>
    </lineage>
</organism>
<sequence length="76" mass="8462">MSIDATDPNIIDVEVTGDDDVQVETQAAKDMRELVQMVRAETLMKLLQHCSKISGQGRGIVLKYVIDFAKANDIRI</sequence>
<reference evidence="1" key="1">
    <citation type="submission" date="2020-04" db="EMBL/GenBank/DDBJ databases">
        <authorList>
            <person name="Chiriac C."/>
            <person name="Salcher M."/>
            <person name="Ghai R."/>
            <person name="Kavagutti S V."/>
        </authorList>
    </citation>
    <scope>NUCLEOTIDE SEQUENCE</scope>
</reference>
<proteinExistence type="predicted"/>
<accession>A0A6J5N1M2</accession>
<name>A0A6J5N1M2_9CAUD</name>
<protein>
    <submittedName>
        <fullName evidence="1">Uncharacterized protein</fullName>
    </submittedName>
</protein>
<gene>
    <name evidence="1" type="ORF">UFOVP594_3</name>
</gene>
<evidence type="ECO:0000313" key="1">
    <source>
        <dbReference type="EMBL" id="CAB4151180.1"/>
    </source>
</evidence>
<dbReference type="EMBL" id="LR796572">
    <property type="protein sequence ID" value="CAB4151180.1"/>
    <property type="molecule type" value="Genomic_DNA"/>
</dbReference>